<evidence type="ECO:0000256" key="3">
    <source>
        <dbReference type="ARBA" id="ARBA00022679"/>
    </source>
</evidence>
<name>A0ABQ7GZ02_DUNSA</name>
<evidence type="ECO:0000313" key="7">
    <source>
        <dbReference type="Proteomes" id="UP000815325"/>
    </source>
</evidence>
<protein>
    <recommendedName>
        <fullName evidence="2">UTP--glucose-1-phosphate uridylyltransferase</fullName>
        <ecNumber evidence="2">2.7.7.9</ecNumber>
    </recommendedName>
</protein>
<gene>
    <name evidence="6" type="ORF">DUNSADRAFT_18484</name>
</gene>
<proteinExistence type="inferred from homology"/>
<sequence length="433" mass="46609">MASTWDALEQKCKQRGLSDAAIAAFKNNYTQLQQGATGLVPETDIEAVAQLPKLTDLPTPKQDEIKDLLSKTAMLKLNGGLGTSMGLEKAKSLLVVKEGKTFLDLIAEQVKHMRATYGSKVAFTLMDSFSTSADTRAFLQQKHSDLLQEPYIELMQNMSPKVDANTLGPASYPENPDNEWNPPGHGDIYPSLLGSGMLDKMLGAGIKYLFVSNSDNLGATLDLTLLSWFASSGNAFLMEVSPREHLEGCESMETFGGRHKFFNTNNLWLNLEELKGTLASTGGFLPLPLIKNKKMGSAVECFAKSGAVQVPRSRFAPVKTCNDLLVLRSDVYKIEEDATVQLVRPSSEVPLVKLDDAHFKLVDAMEKHIPPGSEPSLVGAKSLVVKGPVKFSKGVVIQGEATVEAAAQPEASLAPGTYTGPVKVEAPAAAAAK</sequence>
<keyword evidence="4" id="KW-0548">Nucleotidyltransferase</keyword>
<evidence type="ECO:0000256" key="5">
    <source>
        <dbReference type="ARBA" id="ARBA00048128"/>
    </source>
</evidence>
<dbReference type="Pfam" id="PF01704">
    <property type="entry name" value="UDPGP"/>
    <property type="match status" value="1"/>
</dbReference>
<comment type="catalytic activity">
    <reaction evidence="5">
        <text>alpha-D-glucose 1-phosphate + UTP + H(+) = UDP-alpha-D-glucose + diphosphate</text>
        <dbReference type="Rhea" id="RHEA:19889"/>
        <dbReference type="ChEBI" id="CHEBI:15378"/>
        <dbReference type="ChEBI" id="CHEBI:33019"/>
        <dbReference type="ChEBI" id="CHEBI:46398"/>
        <dbReference type="ChEBI" id="CHEBI:58601"/>
        <dbReference type="ChEBI" id="CHEBI:58885"/>
        <dbReference type="EC" id="2.7.7.9"/>
    </reaction>
</comment>
<evidence type="ECO:0000256" key="4">
    <source>
        <dbReference type="ARBA" id="ARBA00022695"/>
    </source>
</evidence>
<dbReference type="InterPro" id="IPR002618">
    <property type="entry name" value="UDPGP_fam"/>
</dbReference>
<comment type="similarity">
    <text evidence="1">Belongs to the UDPGP type 1 family.</text>
</comment>
<evidence type="ECO:0000313" key="6">
    <source>
        <dbReference type="EMBL" id="KAF5839822.1"/>
    </source>
</evidence>
<dbReference type="InterPro" id="IPR029044">
    <property type="entry name" value="Nucleotide-diphossugar_trans"/>
</dbReference>
<reference evidence="6" key="1">
    <citation type="submission" date="2017-08" db="EMBL/GenBank/DDBJ databases">
        <authorList>
            <person name="Polle J.E."/>
            <person name="Barry K."/>
            <person name="Cushman J."/>
            <person name="Schmutz J."/>
            <person name="Tran D."/>
            <person name="Hathwaick L.T."/>
            <person name="Yim W.C."/>
            <person name="Jenkins J."/>
            <person name="Mckie-Krisberg Z.M."/>
            <person name="Prochnik S."/>
            <person name="Lindquist E."/>
            <person name="Dockter R.B."/>
            <person name="Adam C."/>
            <person name="Molina H."/>
            <person name="Bunkerborg J."/>
            <person name="Jin E."/>
            <person name="Buchheim M."/>
            <person name="Magnuson J."/>
        </authorList>
    </citation>
    <scope>NUCLEOTIDE SEQUENCE</scope>
    <source>
        <strain evidence="6">CCAP 19/18</strain>
    </source>
</reference>
<dbReference type="EMBL" id="MU069531">
    <property type="protein sequence ID" value="KAF5839822.1"/>
    <property type="molecule type" value="Genomic_DNA"/>
</dbReference>
<keyword evidence="3" id="KW-0808">Transferase</keyword>
<keyword evidence="7" id="KW-1185">Reference proteome</keyword>
<dbReference type="Gene3D" id="3.90.550.10">
    <property type="entry name" value="Spore Coat Polysaccharide Biosynthesis Protein SpsA, Chain A"/>
    <property type="match status" value="1"/>
</dbReference>
<accession>A0ABQ7GZ02</accession>
<comment type="caution">
    <text evidence="6">The sequence shown here is derived from an EMBL/GenBank/DDBJ whole genome shotgun (WGS) entry which is preliminary data.</text>
</comment>
<dbReference type="InterPro" id="IPR016267">
    <property type="entry name" value="UDPGP_trans"/>
</dbReference>
<dbReference type="Proteomes" id="UP000815325">
    <property type="component" value="Unassembled WGS sequence"/>
</dbReference>
<dbReference type="PANTHER" id="PTHR43511">
    <property type="match status" value="1"/>
</dbReference>
<evidence type="ECO:0000256" key="2">
    <source>
        <dbReference type="ARBA" id="ARBA00012415"/>
    </source>
</evidence>
<evidence type="ECO:0000256" key="1">
    <source>
        <dbReference type="ARBA" id="ARBA00010401"/>
    </source>
</evidence>
<organism evidence="6 7">
    <name type="scientific">Dunaliella salina</name>
    <name type="common">Green alga</name>
    <name type="synonym">Protococcus salinus</name>
    <dbReference type="NCBI Taxonomy" id="3046"/>
    <lineage>
        <taxon>Eukaryota</taxon>
        <taxon>Viridiplantae</taxon>
        <taxon>Chlorophyta</taxon>
        <taxon>core chlorophytes</taxon>
        <taxon>Chlorophyceae</taxon>
        <taxon>CS clade</taxon>
        <taxon>Chlamydomonadales</taxon>
        <taxon>Dunaliellaceae</taxon>
        <taxon>Dunaliella</taxon>
    </lineage>
</organism>
<dbReference type="Gene3D" id="2.160.10.10">
    <property type="entry name" value="Hexapeptide repeat proteins"/>
    <property type="match status" value="1"/>
</dbReference>
<dbReference type="EC" id="2.7.7.9" evidence="2"/>
<dbReference type="SUPFAM" id="SSF53448">
    <property type="entry name" value="Nucleotide-diphospho-sugar transferases"/>
    <property type="match status" value="1"/>
</dbReference>